<gene>
    <name evidence="3" type="ORF">NMOB1V02_LOCUS2144</name>
</gene>
<reference evidence="3" key="1">
    <citation type="submission" date="2020-11" db="EMBL/GenBank/DDBJ databases">
        <authorList>
            <person name="Tran Van P."/>
        </authorList>
    </citation>
    <scope>NUCLEOTIDE SEQUENCE</scope>
</reference>
<proteinExistence type="predicted"/>
<feature type="compositionally biased region" description="Basic and acidic residues" evidence="2">
    <location>
        <begin position="144"/>
        <end position="153"/>
    </location>
</feature>
<evidence type="ECO:0000313" key="3">
    <source>
        <dbReference type="EMBL" id="CAD7274297.1"/>
    </source>
</evidence>
<dbReference type="EMBL" id="OA882269">
    <property type="protein sequence ID" value="CAD7274297.1"/>
    <property type="molecule type" value="Genomic_DNA"/>
</dbReference>
<sequence length="179" mass="19573">MVMDSRSSEADPFDVKIAVPTNILRAEKAMGDVMNERLQELEEEIMNCTELLDEKIKRMEQIQRDLGLKGSFDDLAAGERPRLRSGRHKSSDSGFMSLPLVEAVTQIGSGISEAIFGHLGSDSRSHVIQDVVIGGRTDSRARLLENTDLKSDAEGLTDPDTGVDPSKGNPNLMSLDDES</sequence>
<keyword evidence="1" id="KW-0175">Coiled coil</keyword>
<dbReference type="Proteomes" id="UP000678499">
    <property type="component" value="Unassembled WGS sequence"/>
</dbReference>
<organism evidence="3">
    <name type="scientific">Notodromas monacha</name>
    <dbReference type="NCBI Taxonomy" id="399045"/>
    <lineage>
        <taxon>Eukaryota</taxon>
        <taxon>Metazoa</taxon>
        <taxon>Ecdysozoa</taxon>
        <taxon>Arthropoda</taxon>
        <taxon>Crustacea</taxon>
        <taxon>Oligostraca</taxon>
        <taxon>Ostracoda</taxon>
        <taxon>Podocopa</taxon>
        <taxon>Podocopida</taxon>
        <taxon>Cypridocopina</taxon>
        <taxon>Cypridoidea</taxon>
        <taxon>Cyprididae</taxon>
        <taxon>Notodromas</taxon>
    </lineage>
</organism>
<name>A0A7R9BHZ6_9CRUS</name>
<evidence type="ECO:0000256" key="1">
    <source>
        <dbReference type="SAM" id="Coils"/>
    </source>
</evidence>
<feature type="coiled-coil region" evidence="1">
    <location>
        <begin position="24"/>
        <end position="65"/>
    </location>
</feature>
<keyword evidence="4" id="KW-1185">Reference proteome</keyword>
<evidence type="ECO:0000313" key="4">
    <source>
        <dbReference type="Proteomes" id="UP000678499"/>
    </source>
</evidence>
<protein>
    <submittedName>
        <fullName evidence="3">Uncharacterized protein</fullName>
    </submittedName>
</protein>
<accession>A0A7R9BHZ6</accession>
<dbReference type="EMBL" id="CAJPEX010000232">
    <property type="protein sequence ID" value="CAG0914449.1"/>
    <property type="molecule type" value="Genomic_DNA"/>
</dbReference>
<evidence type="ECO:0000256" key="2">
    <source>
        <dbReference type="SAM" id="MobiDB-lite"/>
    </source>
</evidence>
<feature type="region of interest" description="Disordered" evidence="2">
    <location>
        <begin position="144"/>
        <end position="179"/>
    </location>
</feature>
<dbReference type="AlphaFoldDB" id="A0A7R9BHZ6"/>